<dbReference type="KEGG" id="cbaa:SRAA_0972"/>
<protein>
    <recommendedName>
        <fullName evidence="8">Ribonuclease VapC</fullName>
        <shortName evidence="8">RNase VapC</shortName>
        <ecNumber evidence="8">3.1.-.-</ecNumber>
    </recommendedName>
    <alternativeName>
        <fullName evidence="8">Toxin VapC</fullName>
    </alternativeName>
</protein>
<dbReference type="InterPro" id="IPR029060">
    <property type="entry name" value="PIN-like_dom_sf"/>
</dbReference>
<dbReference type="GO" id="GO:0004540">
    <property type="term" value="F:RNA nuclease activity"/>
    <property type="evidence" value="ECO:0007669"/>
    <property type="project" value="InterPro"/>
</dbReference>
<keyword evidence="8" id="KW-0800">Toxin</keyword>
<keyword evidence="4 8" id="KW-0479">Metal-binding</keyword>
<dbReference type="AlphaFoldDB" id="A0A060NGI8"/>
<dbReference type="Pfam" id="PF01850">
    <property type="entry name" value="PIN"/>
    <property type="match status" value="1"/>
</dbReference>
<dbReference type="HAMAP" id="MF_00265">
    <property type="entry name" value="VapC_Nob1"/>
    <property type="match status" value="1"/>
</dbReference>
<dbReference type="InterPro" id="IPR050556">
    <property type="entry name" value="Type_II_TA_system_RNase"/>
</dbReference>
<name>A0A060NGI8_9BURK</name>
<accession>A0A060NGI8</accession>
<comment type="function">
    <text evidence="8">Toxic component of a toxin-antitoxin (TA) system. An RNase.</text>
</comment>
<keyword evidence="5 8" id="KW-0378">Hydrolase</keyword>
<keyword evidence="6 8" id="KW-0460">Magnesium</keyword>
<dbReference type="GO" id="GO:0090729">
    <property type="term" value="F:toxin activity"/>
    <property type="evidence" value="ECO:0007669"/>
    <property type="project" value="UniProtKB-KW"/>
</dbReference>
<dbReference type="GO" id="GO:0016787">
    <property type="term" value="F:hydrolase activity"/>
    <property type="evidence" value="ECO:0007669"/>
    <property type="project" value="UniProtKB-KW"/>
</dbReference>
<dbReference type="GO" id="GO:0000287">
    <property type="term" value="F:magnesium ion binding"/>
    <property type="evidence" value="ECO:0007669"/>
    <property type="project" value="UniProtKB-UniRule"/>
</dbReference>
<evidence type="ECO:0000313" key="11">
    <source>
        <dbReference type="Proteomes" id="UP000067461"/>
    </source>
</evidence>
<gene>
    <name evidence="8" type="primary">vapC</name>
    <name evidence="10" type="ORF">SRAA_0972</name>
</gene>
<feature type="binding site" evidence="8">
    <location>
        <position position="99"/>
    </location>
    <ligand>
        <name>Mg(2+)</name>
        <dbReference type="ChEBI" id="CHEBI:18420"/>
    </ligand>
</feature>
<dbReference type="OrthoDB" id="9796690at2"/>
<reference evidence="10 11" key="1">
    <citation type="journal article" date="2014" name="Nat. Commun.">
        <title>Physiological and genomic features of highly alkaliphilic hydrogen-utilizing Betaproteobacteria from a continental serpentinizing site.</title>
        <authorList>
            <person name="Suzuki S."/>
            <person name="Kuenen J.G."/>
            <person name="Schipper K."/>
            <person name="van der Velde S."/>
            <person name="Ishii S."/>
            <person name="Wu A."/>
            <person name="Sorokin D.Y."/>
            <person name="Tenney A."/>
            <person name="Meng X.Y."/>
            <person name="Morrill P.L."/>
            <person name="Kamagata Y."/>
            <person name="Muyzer G."/>
            <person name="Nealson K.H."/>
        </authorList>
    </citation>
    <scope>NUCLEOTIDE SEQUENCE [LARGE SCALE GENOMIC DNA]</scope>
    <source>
        <strain evidence="10 11">A1</strain>
    </source>
</reference>
<keyword evidence="11" id="KW-1185">Reference proteome</keyword>
<dbReference type="STRING" id="1458425.SRAA_0972"/>
<evidence type="ECO:0000256" key="1">
    <source>
        <dbReference type="ARBA" id="ARBA00001946"/>
    </source>
</evidence>
<evidence type="ECO:0000256" key="7">
    <source>
        <dbReference type="ARBA" id="ARBA00038093"/>
    </source>
</evidence>
<evidence type="ECO:0000256" key="5">
    <source>
        <dbReference type="ARBA" id="ARBA00022801"/>
    </source>
</evidence>
<evidence type="ECO:0000259" key="9">
    <source>
        <dbReference type="Pfam" id="PF01850"/>
    </source>
</evidence>
<dbReference type="EMBL" id="AP014568">
    <property type="protein sequence ID" value="BAO80826.1"/>
    <property type="molecule type" value="Genomic_DNA"/>
</dbReference>
<dbReference type="SUPFAM" id="SSF88723">
    <property type="entry name" value="PIN domain-like"/>
    <property type="match status" value="1"/>
</dbReference>
<dbReference type="RefSeq" id="WP_045531255.1">
    <property type="nucleotide sequence ID" value="NZ_AP014568.1"/>
</dbReference>
<dbReference type="InterPro" id="IPR022907">
    <property type="entry name" value="VapC_family"/>
</dbReference>
<dbReference type="Proteomes" id="UP000067461">
    <property type="component" value="Chromosome"/>
</dbReference>
<dbReference type="Gene3D" id="3.40.50.1010">
    <property type="entry name" value="5'-nuclease"/>
    <property type="match status" value="1"/>
</dbReference>
<comment type="cofactor">
    <cofactor evidence="1 8">
        <name>Mg(2+)</name>
        <dbReference type="ChEBI" id="CHEBI:18420"/>
    </cofactor>
</comment>
<proteinExistence type="inferred from homology"/>
<dbReference type="EC" id="3.1.-.-" evidence="8"/>
<evidence type="ECO:0000256" key="8">
    <source>
        <dbReference type="HAMAP-Rule" id="MF_00265"/>
    </source>
</evidence>
<keyword evidence="3 8" id="KW-0540">Nuclease</keyword>
<evidence type="ECO:0000313" key="10">
    <source>
        <dbReference type="EMBL" id="BAO80826.1"/>
    </source>
</evidence>
<dbReference type="HOGENOM" id="CLU_118482_5_3_4"/>
<dbReference type="CDD" id="cd18745">
    <property type="entry name" value="PIN_VapC4-5_FitB-like"/>
    <property type="match status" value="1"/>
</dbReference>
<evidence type="ECO:0000256" key="4">
    <source>
        <dbReference type="ARBA" id="ARBA00022723"/>
    </source>
</evidence>
<comment type="similarity">
    <text evidence="7 8">Belongs to the PINc/VapC protein family.</text>
</comment>
<feature type="domain" description="PIN" evidence="9">
    <location>
        <begin position="5"/>
        <end position="126"/>
    </location>
</feature>
<keyword evidence="2 8" id="KW-1277">Toxin-antitoxin system</keyword>
<sequence length="135" mass="15239">MDALYLLDTNMVIYLQRGVPGVQERLAAAGRQRVALPALVVAELAYGVEKSTQQARNRARLEQLLLEMTVLPWTHSAMWHYARHFHALRQSGQPIGHMDLLIAAQALAENATLVTHNTREFERIEGLKLENWVSA</sequence>
<evidence type="ECO:0000256" key="2">
    <source>
        <dbReference type="ARBA" id="ARBA00022649"/>
    </source>
</evidence>
<dbReference type="InterPro" id="IPR002716">
    <property type="entry name" value="PIN_dom"/>
</dbReference>
<evidence type="ECO:0000256" key="3">
    <source>
        <dbReference type="ARBA" id="ARBA00022722"/>
    </source>
</evidence>
<organism evidence="10 11">
    <name type="scientific">Serpentinimonas raichei</name>
    <dbReference type="NCBI Taxonomy" id="1458425"/>
    <lineage>
        <taxon>Bacteria</taxon>
        <taxon>Pseudomonadati</taxon>
        <taxon>Pseudomonadota</taxon>
        <taxon>Betaproteobacteria</taxon>
        <taxon>Burkholderiales</taxon>
        <taxon>Comamonadaceae</taxon>
        <taxon>Serpentinimonas</taxon>
    </lineage>
</organism>
<dbReference type="PANTHER" id="PTHR33653:SF1">
    <property type="entry name" value="RIBONUCLEASE VAPC2"/>
    <property type="match status" value="1"/>
</dbReference>
<evidence type="ECO:0000256" key="6">
    <source>
        <dbReference type="ARBA" id="ARBA00022842"/>
    </source>
</evidence>
<dbReference type="PANTHER" id="PTHR33653">
    <property type="entry name" value="RIBONUCLEASE VAPC2"/>
    <property type="match status" value="1"/>
</dbReference>
<feature type="binding site" evidence="8">
    <location>
        <position position="8"/>
    </location>
    <ligand>
        <name>Mg(2+)</name>
        <dbReference type="ChEBI" id="CHEBI:18420"/>
    </ligand>
</feature>